<evidence type="ECO:0000256" key="1">
    <source>
        <dbReference type="ARBA" id="ARBA00008898"/>
    </source>
</evidence>
<dbReference type="Proteomes" id="UP000183417">
    <property type="component" value="Unassembled WGS sequence"/>
</dbReference>
<accession>A0A1H3RNU8</accession>
<feature type="domain" description="Flavin reductase like" evidence="3">
    <location>
        <begin position="24"/>
        <end position="167"/>
    </location>
</feature>
<dbReference type="SUPFAM" id="SSF50475">
    <property type="entry name" value="FMN-binding split barrel"/>
    <property type="match status" value="1"/>
</dbReference>
<protein>
    <submittedName>
        <fullName evidence="4">NADH-FMN oxidoreductase RutF, flavin reductase (DIM6/NTAB) family</fullName>
    </submittedName>
</protein>
<dbReference type="RefSeq" id="WP_074923062.1">
    <property type="nucleotide sequence ID" value="NZ_CP141274.1"/>
</dbReference>
<evidence type="ECO:0000259" key="3">
    <source>
        <dbReference type="SMART" id="SM00903"/>
    </source>
</evidence>
<dbReference type="Pfam" id="PF01613">
    <property type="entry name" value="Flavin_Reduct"/>
    <property type="match status" value="1"/>
</dbReference>
<dbReference type="PANTHER" id="PTHR30466">
    <property type="entry name" value="FLAVIN REDUCTASE"/>
    <property type="match status" value="1"/>
</dbReference>
<reference evidence="4 5" key="1">
    <citation type="submission" date="2016-10" db="EMBL/GenBank/DDBJ databases">
        <authorList>
            <person name="de Groot N.N."/>
        </authorList>
    </citation>
    <scope>NUCLEOTIDE SEQUENCE [LARGE SCALE GENOMIC DNA]</scope>
    <source>
        <strain evidence="4 5">LMG 24775</strain>
    </source>
</reference>
<organism evidence="4 5">
    <name type="scientific">Delftia lacustris</name>
    <dbReference type="NCBI Taxonomy" id="558537"/>
    <lineage>
        <taxon>Bacteria</taxon>
        <taxon>Pseudomonadati</taxon>
        <taxon>Pseudomonadota</taxon>
        <taxon>Betaproteobacteria</taxon>
        <taxon>Burkholderiales</taxon>
        <taxon>Comamonadaceae</taxon>
        <taxon>Delftia</taxon>
    </lineage>
</organism>
<evidence type="ECO:0000256" key="2">
    <source>
        <dbReference type="ARBA" id="ARBA00023002"/>
    </source>
</evidence>
<dbReference type="AlphaFoldDB" id="A0A1H3RNU8"/>
<dbReference type="InterPro" id="IPR050268">
    <property type="entry name" value="NADH-dep_flavin_reductase"/>
</dbReference>
<dbReference type="InterPro" id="IPR012349">
    <property type="entry name" value="Split_barrel_FMN-bd"/>
</dbReference>
<evidence type="ECO:0000313" key="4">
    <source>
        <dbReference type="EMBL" id="SDZ27376.1"/>
    </source>
</evidence>
<dbReference type="GO" id="GO:0042602">
    <property type="term" value="F:riboflavin reductase (NADPH) activity"/>
    <property type="evidence" value="ECO:0007669"/>
    <property type="project" value="TreeGrafter"/>
</dbReference>
<comment type="similarity">
    <text evidence="1">Belongs to the non-flavoprotein flavin reductase family.</text>
</comment>
<name>A0A1H3RNU8_9BURK</name>
<evidence type="ECO:0000313" key="5">
    <source>
        <dbReference type="Proteomes" id="UP000183417"/>
    </source>
</evidence>
<keyword evidence="2" id="KW-0560">Oxidoreductase</keyword>
<dbReference type="GeneID" id="94694533"/>
<dbReference type="InterPro" id="IPR002563">
    <property type="entry name" value="Flavin_Rdtase-like_dom"/>
</dbReference>
<dbReference type="EMBL" id="FNPE01000016">
    <property type="protein sequence ID" value="SDZ27376.1"/>
    <property type="molecule type" value="Genomic_DNA"/>
</dbReference>
<sequence>MSTCETPAPATACSFDPRELRKAFGQFTTGVTVITTRAPDGRRVGMTANSFSSVSLDPPLVLWSLARQAPSVCDFQGASHFAIHVLAAGQHLLSRRFSTPQQDKFVGLDCAEGPAGVPLIDGVLARFVCRNVRQYDGGDHLIFIGQVERCERFDGEPLAFHAGYYQVTVRHPECV</sequence>
<gene>
    <name evidence="4" type="ORF">SAMN05421547_11670</name>
</gene>
<proteinExistence type="inferred from homology"/>
<dbReference type="GO" id="GO:0010181">
    <property type="term" value="F:FMN binding"/>
    <property type="evidence" value="ECO:0007669"/>
    <property type="project" value="InterPro"/>
</dbReference>
<dbReference type="PANTHER" id="PTHR30466:SF11">
    <property type="entry name" value="FLAVIN-DEPENDENT MONOOXYGENASE, REDUCTASE SUBUNIT HSAB"/>
    <property type="match status" value="1"/>
</dbReference>
<dbReference type="SMART" id="SM00903">
    <property type="entry name" value="Flavin_Reduct"/>
    <property type="match status" value="1"/>
</dbReference>
<dbReference type="Gene3D" id="2.30.110.10">
    <property type="entry name" value="Electron Transport, Fmn-binding Protein, Chain A"/>
    <property type="match status" value="1"/>
</dbReference>